<keyword evidence="2" id="KW-1185">Reference proteome</keyword>
<proteinExistence type="predicted"/>
<evidence type="ECO:0000313" key="2">
    <source>
        <dbReference type="Proteomes" id="UP001241377"/>
    </source>
</evidence>
<accession>A0ACC2V2D2</accession>
<gene>
    <name evidence="1" type="ORF">QFC19_008402</name>
</gene>
<dbReference type="EMBL" id="JASBWR010000125">
    <property type="protein sequence ID" value="KAJ9093275.1"/>
    <property type="molecule type" value="Genomic_DNA"/>
</dbReference>
<protein>
    <submittedName>
        <fullName evidence="1">Uncharacterized protein</fullName>
    </submittedName>
</protein>
<reference evidence="1" key="1">
    <citation type="submission" date="2023-04" db="EMBL/GenBank/DDBJ databases">
        <title>Draft Genome sequencing of Naganishia species isolated from polar environments using Oxford Nanopore Technology.</title>
        <authorList>
            <person name="Leo P."/>
            <person name="Venkateswaran K."/>
        </authorList>
    </citation>
    <scope>NUCLEOTIDE SEQUENCE</scope>
    <source>
        <strain evidence="1">MNA-CCFEE 5261</strain>
    </source>
</reference>
<evidence type="ECO:0000313" key="1">
    <source>
        <dbReference type="EMBL" id="KAJ9093275.1"/>
    </source>
</evidence>
<organism evidence="1 2">
    <name type="scientific">Naganishia cerealis</name>
    <dbReference type="NCBI Taxonomy" id="610337"/>
    <lineage>
        <taxon>Eukaryota</taxon>
        <taxon>Fungi</taxon>
        <taxon>Dikarya</taxon>
        <taxon>Basidiomycota</taxon>
        <taxon>Agaricomycotina</taxon>
        <taxon>Tremellomycetes</taxon>
        <taxon>Filobasidiales</taxon>
        <taxon>Filobasidiaceae</taxon>
        <taxon>Naganishia</taxon>
    </lineage>
</organism>
<comment type="caution">
    <text evidence="1">The sequence shown here is derived from an EMBL/GenBank/DDBJ whole genome shotgun (WGS) entry which is preliminary data.</text>
</comment>
<name>A0ACC2V2D2_9TREE</name>
<sequence>MISGLYIFDAKGDVLISKLYRSGIGRNISDVFRIHVISAASNRSAIRSPVLTLGSTSFIYIRSGHLWLCAVARSNQDCATIMAFLFRLETLLKLVVGEKHPLTSDAIINHFSSVYDIVDEAANFGYPIDTNPSYFLVHGSSELLGSFLKRPKSLAKKRSSGTIATLGLPKIGNTSSASLDRTAGHDTGVSWRQPGIKYRRNEVFVNIEEKVSALISPEGGLVLRSSVDGTVNMRTHLSGMPECRFGLGDDCVFLSSASSHLSDTDSGVVLENTKLHHSVDLSRFDSNREIQFIPPDGEFQLMSYHCLSNINLPFDIIPEIHQLGHKIVYKIKIRSLFPSKIAATGVVIRVPTPQGVVRNYASPTQGKAKFHPEESAILWKFNKLFGDQLHTLTAEVGWNETTNYEDEDTVLKWQRPPIKIDFHLDMYACSGLTVKFLKIHDKSNYRTIKWVNYKCTAGNYNVRF</sequence>
<dbReference type="Proteomes" id="UP001241377">
    <property type="component" value="Unassembled WGS sequence"/>
</dbReference>